<dbReference type="InterPro" id="IPR055414">
    <property type="entry name" value="LRR_R13L4/SHOC2-like"/>
</dbReference>
<feature type="domain" description="Disease resistance N-terminal" evidence="6">
    <location>
        <begin position="74"/>
        <end position="145"/>
    </location>
</feature>
<dbReference type="SUPFAM" id="SSF52058">
    <property type="entry name" value="L domain-like"/>
    <property type="match status" value="1"/>
</dbReference>
<dbReference type="Pfam" id="PF23559">
    <property type="entry name" value="WHD_DRP"/>
    <property type="match status" value="1"/>
</dbReference>
<gene>
    <name evidence="10 11 12 13 14 15 16 17" type="primary">LOC107419693</name>
</gene>
<evidence type="ECO:0000259" key="7">
    <source>
        <dbReference type="Pfam" id="PF23559"/>
    </source>
</evidence>
<protein>
    <submittedName>
        <fullName evidence="10 11">Disease resistance RPP13-like protein 1</fullName>
    </submittedName>
</protein>
<dbReference type="InterPro" id="IPR032675">
    <property type="entry name" value="LRR_dom_sf"/>
</dbReference>
<evidence type="ECO:0000313" key="9">
    <source>
        <dbReference type="Proteomes" id="UP001652623"/>
    </source>
</evidence>
<feature type="domain" description="NB-ARC" evidence="5">
    <location>
        <begin position="218"/>
        <end position="394"/>
    </location>
</feature>
<dbReference type="GO" id="GO:0043531">
    <property type="term" value="F:ADP binding"/>
    <property type="evidence" value="ECO:0007669"/>
    <property type="project" value="InterPro"/>
</dbReference>
<dbReference type="Proteomes" id="UP001652623">
    <property type="component" value="Chromosome 2"/>
</dbReference>
<feature type="domain" description="Disease resistance protein winged helix" evidence="7">
    <location>
        <begin position="480"/>
        <end position="545"/>
    </location>
</feature>
<evidence type="ECO:0000259" key="6">
    <source>
        <dbReference type="Pfam" id="PF18052"/>
    </source>
</evidence>
<evidence type="ECO:0000259" key="5">
    <source>
        <dbReference type="Pfam" id="PF00931"/>
    </source>
</evidence>
<dbReference type="RefSeq" id="XP_060670790.1">
    <property type="nucleotide sequence ID" value="XM_060814807.1"/>
</dbReference>
<keyword evidence="2" id="KW-0547">Nucleotide-binding</keyword>
<dbReference type="RefSeq" id="XP_060670789.1">
    <property type="nucleotide sequence ID" value="XM_060814806.1"/>
</dbReference>
<dbReference type="InterPro" id="IPR002182">
    <property type="entry name" value="NB-ARC"/>
</dbReference>
<dbReference type="RefSeq" id="XP_024929661.1">
    <property type="nucleotide sequence ID" value="XM_025073893.1"/>
</dbReference>
<dbReference type="Gene3D" id="3.80.10.10">
    <property type="entry name" value="Ribonuclease Inhibitor"/>
    <property type="match status" value="1"/>
</dbReference>
<dbReference type="RefSeq" id="XP_060670788.1">
    <property type="nucleotide sequence ID" value="XM_060814805.1"/>
</dbReference>
<evidence type="ECO:0000259" key="8">
    <source>
        <dbReference type="Pfam" id="PF23598"/>
    </source>
</evidence>
<evidence type="ECO:0000256" key="3">
    <source>
        <dbReference type="ARBA" id="ARBA00022821"/>
    </source>
</evidence>
<reference evidence="9" key="2">
    <citation type="submission" date="2025-05" db="UniProtKB">
        <authorList>
            <consortium name="RefSeq"/>
        </authorList>
    </citation>
    <scope>NUCLEOTIDE SEQUENCE [LARGE SCALE GENOMIC DNA]</scope>
    <source>
        <tissue evidence="10 12">In vitro plantlets</tissue>
    </source>
</reference>
<name>A0A6P6G6D2_ZIZJJ</name>
<dbReference type="InterPro" id="IPR036388">
    <property type="entry name" value="WH-like_DNA-bd_sf"/>
</dbReference>
<dbReference type="Gene3D" id="1.10.10.10">
    <property type="entry name" value="Winged helix-like DNA-binding domain superfamily/Winged helix DNA-binding domain"/>
    <property type="match status" value="1"/>
</dbReference>
<sequence>MVLLPKLSFRDSFFGCCLQLRTQEFPSLFSVSFVDRKKLTMALELVGGAFLSASFQVVIEKMASLKIVDSIWGKKLNEGLFRELKIMLLSANAVVKDAEDKQVWNTNVREWLHELQAAVYDAEDLVQAIDAEALRCKIEAEYGSSSSSHCQVLNLLPMPATSFKQQVESKMRVVIDTLKFILDQKVHLGLKEGSVQTISSKRIPATSTVEESGVYGTDDDKEAIIKLLLATDESSGEKFSVIPIVGMGGIGKTTLAQLVYNDERVKNCFGFKAWVSVSYEFDIFKITKLITERVANSPSFNNSDDLDLLQVKLQEALEGKKFLLVLDDVWNEDYFQWEELKKPFESGACGSKIIVTTRNESVSSVMRNNNIPSFQIQTMSDENCWKLFVKHAFVNVDPCCHPKLEEIGRKIVQKCKGLPLAVKSLGSILRHQLHLEEWETILKSDIWDLPKQKNSILPALWLSYQYLPSNLKRCFAYCSVFPKNYEIDKDELIKLWMAEDLLEPQNNKRIEKVGEDYFDDLSSRSLFQKSRWFRATMHDLVHDLATFVAGDFCLSLNGNNSDKLLSKVRHLSCLKEQSLEHNYEDLFKVKCLRTLSFPSNCYRQLQLDLDFLDRMNLWATLACLRSLSFHGCSIAKLSDSIGNLKLLRYLNLSKTMISEVPNTVCRLYNLQTLILSACFELKLLPTEMGRLINLRHLNIASTNLEKMPLQMCNLKNLQMLTDFVAGKYSGYTIRLLKDSLFAWKT</sequence>
<evidence type="ECO:0000313" key="14">
    <source>
        <dbReference type="RefSeq" id="XP_048330492.1"/>
    </source>
</evidence>
<proteinExistence type="predicted"/>
<keyword evidence="1" id="KW-0677">Repeat</keyword>
<dbReference type="PRINTS" id="PR00364">
    <property type="entry name" value="DISEASERSIST"/>
</dbReference>
<dbReference type="Pfam" id="PF00931">
    <property type="entry name" value="NB-ARC"/>
    <property type="match status" value="1"/>
</dbReference>
<dbReference type="GO" id="GO:0051707">
    <property type="term" value="P:response to other organism"/>
    <property type="evidence" value="ECO:0007669"/>
    <property type="project" value="UniProtKB-ARBA"/>
</dbReference>
<dbReference type="SUPFAM" id="SSF52540">
    <property type="entry name" value="P-loop containing nucleoside triphosphate hydrolases"/>
    <property type="match status" value="1"/>
</dbReference>
<dbReference type="RefSeq" id="XP_024929655.1">
    <property type="nucleotide sequence ID" value="XM_025073887.1"/>
</dbReference>
<reference evidence="11 13" key="1">
    <citation type="submission" date="2025-04" db="UniProtKB">
        <authorList>
            <consortium name="RefSeq"/>
        </authorList>
    </citation>
    <scope>IDENTIFICATION</scope>
    <source>
        <tissue evidence="11 13">In vitro plantlets</tissue>
        <tissue evidence="14 15">Seedling</tissue>
    </source>
</reference>
<dbReference type="RefSeq" id="XP_024929660.1">
    <property type="nucleotide sequence ID" value="XM_025073892.1"/>
</dbReference>
<evidence type="ECO:0000313" key="17">
    <source>
        <dbReference type="RefSeq" id="XP_060670790.1"/>
    </source>
</evidence>
<evidence type="ECO:0000313" key="16">
    <source>
        <dbReference type="RefSeq" id="XP_060670789.1"/>
    </source>
</evidence>
<evidence type="ECO:0000313" key="10">
    <source>
        <dbReference type="RefSeq" id="XP_024929655.1"/>
    </source>
</evidence>
<dbReference type="RefSeq" id="XP_048330492.1">
    <property type="nucleotide sequence ID" value="XM_048474535.2"/>
</dbReference>
<dbReference type="Gene3D" id="3.40.50.300">
    <property type="entry name" value="P-loop containing nucleotide triphosphate hydrolases"/>
    <property type="match status" value="1"/>
</dbReference>
<evidence type="ECO:0000256" key="1">
    <source>
        <dbReference type="ARBA" id="ARBA00022737"/>
    </source>
</evidence>
<evidence type="ECO:0000313" key="13">
    <source>
        <dbReference type="RefSeq" id="XP_024929661.1"/>
    </source>
</evidence>
<evidence type="ECO:0000313" key="15">
    <source>
        <dbReference type="RefSeq" id="XP_060670788.1"/>
    </source>
</evidence>
<dbReference type="Pfam" id="PF23598">
    <property type="entry name" value="LRR_14"/>
    <property type="match status" value="1"/>
</dbReference>
<dbReference type="FunFam" id="1.10.10.10:FF:000322">
    <property type="entry name" value="Probable disease resistance protein At1g63360"/>
    <property type="match status" value="1"/>
</dbReference>
<evidence type="ECO:0000256" key="4">
    <source>
        <dbReference type="ARBA" id="ARBA00022840"/>
    </source>
</evidence>
<dbReference type="InterPro" id="IPR027417">
    <property type="entry name" value="P-loop_NTPase"/>
</dbReference>
<dbReference type="InterPro" id="IPR058922">
    <property type="entry name" value="WHD_DRP"/>
</dbReference>
<accession>A0A6P6G6D2</accession>
<dbReference type="GeneID" id="107419693"/>
<evidence type="ECO:0000313" key="12">
    <source>
        <dbReference type="RefSeq" id="XP_024929660.1"/>
    </source>
</evidence>
<evidence type="ECO:0000313" key="11">
    <source>
        <dbReference type="RefSeq" id="XP_024929658.1"/>
    </source>
</evidence>
<dbReference type="GO" id="GO:0006952">
    <property type="term" value="P:defense response"/>
    <property type="evidence" value="ECO:0007669"/>
    <property type="project" value="UniProtKB-KW"/>
</dbReference>
<keyword evidence="4" id="KW-0067">ATP-binding</keyword>
<dbReference type="PANTHER" id="PTHR36766:SF40">
    <property type="entry name" value="DISEASE RESISTANCE PROTEIN RGA3"/>
    <property type="match status" value="1"/>
</dbReference>
<dbReference type="PANTHER" id="PTHR36766">
    <property type="entry name" value="PLANT BROAD-SPECTRUM MILDEW RESISTANCE PROTEIN RPW8"/>
    <property type="match status" value="1"/>
</dbReference>
<dbReference type="GO" id="GO:0005524">
    <property type="term" value="F:ATP binding"/>
    <property type="evidence" value="ECO:0007669"/>
    <property type="project" value="UniProtKB-KW"/>
</dbReference>
<keyword evidence="3" id="KW-0611">Plant defense</keyword>
<dbReference type="FunFam" id="3.40.50.300:FF:001091">
    <property type="entry name" value="Probable disease resistance protein At1g61300"/>
    <property type="match status" value="1"/>
</dbReference>
<feature type="domain" description="Disease resistance R13L4/SHOC-2-like LRR" evidence="8">
    <location>
        <begin position="620"/>
        <end position="721"/>
    </location>
</feature>
<dbReference type="InterPro" id="IPR042197">
    <property type="entry name" value="Apaf_helical"/>
</dbReference>
<dbReference type="KEGG" id="zju:107419693"/>
<organism evidence="9 11">
    <name type="scientific">Ziziphus jujuba</name>
    <name type="common">Chinese jujube</name>
    <name type="synonym">Ziziphus sativa</name>
    <dbReference type="NCBI Taxonomy" id="326968"/>
    <lineage>
        <taxon>Eukaryota</taxon>
        <taxon>Viridiplantae</taxon>
        <taxon>Streptophyta</taxon>
        <taxon>Embryophyta</taxon>
        <taxon>Tracheophyta</taxon>
        <taxon>Spermatophyta</taxon>
        <taxon>Magnoliopsida</taxon>
        <taxon>eudicotyledons</taxon>
        <taxon>Gunneridae</taxon>
        <taxon>Pentapetalae</taxon>
        <taxon>rosids</taxon>
        <taxon>fabids</taxon>
        <taxon>Rosales</taxon>
        <taxon>Rhamnaceae</taxon>
        <taxon>Paliureae</taxon>
        <taxon>Ziziphus</taxon>
    </lineage>
</organism>
<dbReference type="RefSeq" id="XP_024929658.1">
    <property type="nucleotide sequence ID" value="XM_025073890.1"/>
</dbReference>
<dbReference type="InterPro" id="IPR041118">
    <property type="entry name" value="Rx_N"/>
</dbReference>
<dbReference type="Gene3D" id="1.10.8.430">
    <property type="entry name" value="Helical domain of apoptotic protease-activating factors"/>
    <property type="match status" value="1"/>
</dbReference>
<evidence type="ECO:0000256" key="2">
    <source>
        <dbReference type="ARBA" id="ARBA00022741"/>
    </source>
</evidence>
<dbReference type="Gene3D" id="1.20.5.4130">
    <property type="match status" value="1"/>
</dbReference>
<keyword evidence="9" id="KW-1185">Reference proteome</keyword>
<dbReference type="AlphaFoldDB" id="A0A6P6G6D2"/>
<dbReference type="Pfam" id="PF18052">
    <property type="entry name" value="Rx_N"/>
    <property type="match status" value="1"/>
</dbReference>